<organism evidence="2 3">
    <name type="scientific">Parelaphostrongylus tenuis</name>
    <name type="common">Meningeal worm</name>
    <dbReference type="NCBI Taxonomy" id="148309"/>
    <lineage>
        <taxon>Eukaryota</taxon>
        <taxon>Metazoa</taxon>
        <taxon>Ecdysozoa</taxon>
        <taxon>Nematoda</taxon>
        <taxon>Chromadorea</taxon>
        <taxon>Rhabditida</taxon>
        <taxon>Rhabditina</taxon>
        <taxon>Rhabditomorpha</taxon>
        <taxon>Strongyloidea</taxon>
        <taxon>Metastrongylidae</taxon>
        <taxon>Parelaphostrongylus</taxon>
    </lineage>
</organism>
<sequence length="460" mass="52987">MESELAAKREQIRELEELQDVAIRKLQKFIEDQEIMDEQYRELYHRNKRLEMKLRQRIDELDDTKKELHTVSTAFRDAHSLAAQISTHLKETREVVYDQQLDLEDWWAKEESLSRIIAQNKQSVISTRSKVLSEINECCAEISKFISTSADDCEVLNRNIERGLAELKECLNNCNKNTKSADECLFRWNSESEEMCRAFVTKIVTLCSNSQAVENNLTTEAETSCSTSVKVLQKLSSVKSEVLKMSQTAEQSTKEAQSLKTHKMIELAKAIVAECESYNDENEETLNMMKSHDVATFENVHESTCVADNVLEGVSKMITDRMSSAEVLRDACSTLSDMCKNIEKEAGSLADAVINTTRSNTDFIRDSLTSNEDSGEKIGIISDDIEEKRVKSQNDQLKHEQAIVQHVRDRLGEINRGLTFLVEEHWLSPRRRGKHQRSRIMRLLRTRIFRSFQKKRICFL</sequence>
<keyword evidence="2" id="KW-0808">Transferase</keyword>
<reference evidence="2" key="1">
    <citation type="submission" date="2021-06" db="EMBL/GenBank/DDBJ databases">
        <title>Parelaphostrongylus tenuis whole genome reference sequence.</title>
        <authorList>
            <person name="Garwood T.J."/>
            <person name="Larsen P.A."/>
            <person name="Fountain-Jones N.M."/>
            <person name="Garbe J.R."/>
            <person name="Macchietto M.G."/>
            <person name="Kania S.A."/>
            <person name="Gerhold R.W."/>
            <person name="Richards J.E."/>
            <person name="Wolf T.M."/>
        </authorList>
    </citation>
    <scope>NUCLEOTIDE SEQUENCE</scope>
    <source>
        <strain evidence="2">MNPRO001-30</strain>
        <tissue evidence="2">Meninges</tissue>
    </source>
</reference>
<keyword evidence="3" id="KW-1185">Reference proteome</keyword>
<name>A0AAD5QET4_PARTN</name>
<keyword evidence="2" id="KW-0418">Kinase</keyword>
<dbReference type="EMBL" id="JAHQIW010000536">
    <property type="protein sequence ID" value="KAJ1348657.1"/>
    <property type="molecule type" value="Genomic_DNA"/>
</dbReference>
<dbReference type="Proteomes" id="UP001196413">
    <property type="component" value="Unassembled WGS sequence"/>
</dbReference>
<dbReference type="GO" id="GO:0016301">
    <property type="term" value="F:kinase activity"/>
    <property type="evidence" value="ECO:0007669"/>
    <property type="project" value="UniProtKB-KW"/>
</dbReference>
<accession>A0AAD5QET4</accession>
<evidence type="ECO:0000313" key="3">
    <source>
        <dbReference type="Proteomes" id="UP001196413"/>
    </source>
</evidence>
<comment type="caution">
    <text evidence="2">The sequence shown here is derived from an EMBL/GenBank/DDBJ whole genome shotgun (WGS) entry which is preliminary data.</text>
</comment>
<gene>
    <name evidence="2" type="primary">BMK-1_2</name>
    <name evidence="2" type="ORF">KIN20_004008</name>
</gene>
<dbReference type="AlphaFoldDB" id="A0AAD5QET4"/>
<evidence type="ECO:0000256" key="1">
    <source>
        <dbReference type="SAM" id="Coils"/>
    </source>
</evidence>
<feature type="coiled-coil region" evidence="1">
    <location>
        <begin position="1"/>
        <end position="67"/>
    </location>
</feature>
<proteinExistence type="predicted"/>
<keyword evidence="1" id="KW-0175">Coiled coil</keyword>
<protein>
    <submittedName>
        <fullName evidence="2">Mitogen-activated protein kinase 7</fullName>
    </submittedName>
</protein>
<evidence type="ECO:0000313" key="2">
    <source>
        <dbReference type="EMBL" id="KAJ1348657.1"/>
    </source>
</evidence>